<evidence type="ECO:0000313" key="3">
    <source>
        <dbReference type="Proteomes" id="UP000182658"/>
    </source>
</evidence>
<dbReference type="Proteomes" id="UP000182658">
    <property type="component" value="Unassembled WGS sequence"/>
</dbReference>
<dbReference type="InParanoid" id="A0A1J7J8D2"/>
<sequence length="175" mass="18419">MCYQKRLVYGHCNHSAPLGTAATCPDKKECEGTRAHPLKTVRVEQMCPACKEKKVKTDNNLTTIAEKIRRLREELAKKGFSGTSSSSGSEAGTTSSAGTEKTSECGCGTASVVEEGETSAQSANEETVAAETSRSPSPSTPTTPADGSLQRNHMFVGGVCLSSTDLTTISGKRLI</sequence>
<dbReference type="EMBL" id="KV875093">
    <property type="protein sequence ID" value="OIW35603.1"/>
    <property type="molecule type" value="Genomic_DNA"/>
</dbReference>
<gene>
    <name evidence="2" type="ORF">CONLIGDRAFT_627635</name>
</gene>
<feature type="region of interest" description="Disordered" evidence="1">
    <location>
        <begin position="75"/>
        <end position="150"/>
    </location>
</feature>
<feature type="compositionally biased region" description="Low complexity" evidence="1">
    <location>
        <begin position="132"/>
        <end position="144"/>
    </location>
</feature>
<proteinExistence type="predicted"/>
<reference evidence="2 3" key="1">
    <citation type="submission" date="2016-10" db="EMBL/GenBank/DDBJ databases">
        <title>Draft genome sequence of Coniochaeta ligniaria NRRL30616, a lignocellulolytic fungus for bioabatement of inhibitors in plant biomass hydrolysates.</title>
        <authorList>
            <consortium name="DOE Joint Genome Institute"/>
            <person name="Jimenez D.J."/>
            <person name="Hector R.E."/>
            <person name="Riley R."/>
            <person name="Sun H."/>
            <person name="Grigoriev I.V."/>
            <person name="Van Elsas J.D."/>
            <person name="Nichols N.N."/>
        </authorList>
    </citation>
    <scope>NUCLEOTIDE SEQUENCE [LARGE SCALE GENOMIC DNA]</scope>
    <source>
        <strain evidence="2 3">NRRL 30616</strain>
    </source>
</reference>
<dbReference type="STRING" id="1408157.A0A1J7J8D2"/>
<dbReference type="OrthoDB" id="3927958at2759"/>
<protein>
    <submittedName>
        <fullName evidence="2">Uncharacterized protein</fullName>
    </submittedName>
</protein>
<name>A0A1J7J8D2_9PEZI</name>
<dbReference type="AlphaFoldDB" id="A0A1J7J8D2"/>
<organism evidence="2 3">
    <name type="scientific">Coniochaeta ligniaria NRRL 30616</name>
    <dbReference type="NCBI Taxonomy" id="1408157"/>
    <lineage>
        <taxon>Eukaryota</taxon>
        <taxon>Fungi</taxon>
        <taxon>Dikarya</taxon>
        <taxon>Ascomycota</taxon>
        <taxon>Pezizomycotina</taxon>
        <taxon>Sordariomycetes</taxon>
        <taxon>Sordariomycetidae</taxon>
        <taxon>Coniochaetales</taxon>
        <taxon>Coniochaetaceae</taxon>
        <taxon>Coniochaeta</taxon>
    </lineage>
</organism>
<keyword evidence="3" id="KW-1185">Reference proteome</keyword>
<evidence type="ECO:0000256" key="1">
    <source>
        <dbReference type="SAM" id="MobiDB-lite"/>
    </source>
</evidence>
<feature type="compositionally biased region" description="Low complexity" evidence="1">
    <location>
        <begin position="81"/>
        <end position="100"/>
    </location>
</feature>
<evidence type="ECO:0000313" key="2">
    <source>
        <dbReference type="EMBL" id="OIW35603.1"/>
    </source>
</evidence>
<accession>A0A1J7J8D2</accession>